<dbReference type="Proteomes" id="UP000295598">
    <property type="component" value="Unassembled WGS sequence"/>
</dbReference>
<accession>A0A4R4IRH1</accession>
<feature type="compositionally biased region" description="Polar residues" evidence="1">
    <location>
        <begin position="12"/>
        <end position="36"/>
    </location>
</feature>
<evidence type="ECO:0000256" key="1">
    <source>
        <dbReference type="SAM" id="MobiDB-lite"/>
    </source>
</evidence>
<evidence type="ECO:0000313" key="3">
    <source>
        <dbReference type="Proteomes" id="UP000295598"/>
    </source>
</evidence>
<feature type="non-terminal residue" evidence="2">
    <location>
        <position position="66"/>
    </location>
</feature>
<proteinExistence type="predicted"/>
<protein>
    <submittedName>
        <fullName evidence="2">Uncharacterized protein</fullName>
    </submittedName>
</protein>
<dbReference type="EMBL" id="PUJY01000091">
    <property type="protein sequence ID" value="TDB43264.1"/>
    <property type="molecule type" value="Genomic_DNA"/>
</dbReference>
<reference evidence="2 3" key="1">
    <citation type="journal article" date="2019" name="Int. J. Syst. Evol. Microbiol.">
        <title>Photorhabdus khanii subsp. guanajuatensis subsp. nov., isolated from Heterorhabditis atacamensis, and Photorhabdus luminescens subsp. mexicana subsp. nov., isolated from Heterorhabditis mexicana entomopathogenic nematodes.</title>
        <authorList>
            <person name="Machado R.A.R."/>
            <person name="Bruno P."/>
            <person name="Arce C.C.M."/>
            <person name="Liechti N."/>
            <person name="Kohler A."/>
            <person name="Bernal J."/>
            <person name="Bruggmann R."/>
            <person name="Turlings T.C.J."/>
        </authorList>
    </citation>
    <scope>NUCLEOTIDE SEQUENCE [LARGE SCALE GENOMIC DNA]</scope>
    <source>
        <strain evidence="2 3">MEX20-17</strain>
    </source>
</reference>
<comment type="caution">
    <text evidence="2">The sequence shown here is derived from an EMBL/GenBank/DDBJ whole genome shotgun (WGS) entry which is preliminary data.</text>
</comment>
<dbReference type="AlphaFoldDB" id="A0A4R4IRH1"/>
<gene>
    <name evidence="2" type="ORF">C5467_23455</name>
</gene>
<feature type="region of interest" description="Disordered" evidence="1">
    <location>
        <begin position="1"/>
        <end position="36"/>
    </location>
</feature>
<name>A0A4R4IRH1_9GAMM</name>
<sequence length="66" mass="6795">MMAWLGAGAAQRTHNTGDSRQGNAPPQTEGTSSADTVLNYLEGEDFQYHSLAVAGIYTVAIGGAPA</sequence>
<organism evidence="2 3">
    <name type="scientific">Photorhabdus khanii subsp. guanajuatensis</name>
    <dbReference type="NCBI Taxonomy" id="2100166"/>
    <lineage>
        <taxon>Bacteria</taxon>
        <taxon>Pseudomonadati</taxon>
        <taxon>Pseudomonadota</taxon>
        <taxon>Gammaproteobacteria</taxon>
        <taxon>Enterobacterales</taxon>
        <taxon>Morganellaceae</taxon>
        <taxon>Photorhabdus</taxon>
    </lineage>
</organism>
<evidence type="ECO:0000313" key="2">
    <source>
        <dbReference type="EMBL" id="TDB43264.1"/>
    </source>
</evidence>